<feature type="region of interest" description="Disordered" evidence="1">
    <location>
        <begin position="45"/>
        <end position="67"/>
    </location>
</feature>
<organism evidence="2 3">
    <name type="scientific">Bordetella ansorpii</name>
    <dbReference type="NCBI Taxonomy" id="288768"/>
    <lineage>
        <taxon>Bacteria</taxon>
        <taxon>Pseudomonadati</taxon>
        <taxon>Pseudomonadota</taxon>
        <taxon>Betaproteobacteria</taxon>
        <taxon>Burkholderiales</taxon>
        <taxon>Alcaligenaceae</taxon>
        <taxon>Bordetella</taxon>
    </lineage>
</organism>
<name>A0A157SBX5_9BORD</name>
<keyword evidence="3" id="KW-1185">Reference proteome</keyword>
<feature type="region of interest" description="Disordered" evidence="1">
    <location>
        <begin position="155"/>
        <end position="190"/>
    </location>
</feature>
<sequence length="354" mass="37953">MDAASSRFDGSSPHTRGTRAHRCRRRGCRPVHPRIRGEHVDVAPVDEDVNGSSPHTRGTHPGAAGGVGHVRFIPAYAGNTGLSKRARNSNSVHPRIRGEHVFDYYAPAGSRGSSPHTRGTLDPPYVHSTRARFIPAYAGNTRRPSVPCRTLPVHPRIRGEHGPASPPAATHRGSSPHTRGTLNPGRPPPRYSRFIPAYAGNTCSAPARQPPASVHPRIRGEHFLGAAMAEITIGSSPHTRGTLVDLAGVWRGGRFIPAYAGNTSGTSESTAATPVHPRIRGEHCFGMPARRSKAGSSPHTRGTLEHGLAQVTDGRFIPAYAGNTWRGSSARLATTVHPRIRGEHADNAHQHARQ</sequence>
<dbReference type="AlphaFoldDB" id="A0A157SBX5"/>
<dbReference type="AntiFam" id="ANF00057">
    <property type="entry name" value="Translation of E. coli type CRISPR repeat"/>
</dbReference>
<proteinExistence type="predicted"/>
<accession>A0A157SBX5</accession>
<feature type="compositionally biased region" description="Polar residues" evidence="1">
    <location>
        <begin position="172"/>
        <end position="181"/>
    </location>
</feature>
<reference evidence="2 3" key="1">
    <citation type="submission" date="2016-04" db="EMBL/GenBank/DDBJ databases">
        <authorList>
            <consortium name="Pathogen Informatics"/>
        </authorList>
    </citation>
    <scope>NUCLEOTIDE SEQUENCE [LARGE SCALE GENOMIC DNA]</scope>
    <source>
        <strain evidence="2 3">H050680373</strain>
    </source>
</reference>
<evidence type="ECO:0000313" key="2">
    <source>
        <dbReference type="EMBL" id="SAI67733.1"/>
    </source>
</evidence>
<evidence type="ECO:0000313" key="3">
    <source>
        <dbReference type="Proteomes" id="UP000076848"/>
    </source>
</evidence>
<feature type="compositionally biased region" description="Basic residues" evidence="1">
    <location>
        <begin position="16"/>
        <end position="29"/>
    </location>
</feature>
<dbReference type="Proteomes" id="UP000076848">
    <property type="component" value="Unassembled WGS sequence"/>
</dbReference>
<feature type="region of interest" description="Disordered" evidence="1">
    <location>
        <begin position="1"/>
        <end position="29"/>
    </location>
</feature>
<evidence type="ECO:0000256" key="1">
    <source>
        <dbReference type="SAM" id="MobiDB-lite"/>
    </source>
</evidence>
<dbReference type="STRING" id="288768.SAMEA3906486_01683"/>
<dbReference type="EMBL" id="FKIF01000002">
    <property type="protein sequence ID" value="SAI67733.1"/>
    <property type="molecule type" value="Genomic_DNA"/>
</dbReference>
<gene>
    <name evidence="2" type="ORF">SAMEA3906486_01683</name>
</gene>
<dbReference type="AntiFam" id="ANF00006">
    <property type="entry name" value="Translation of CRISPR region"/>
</dbReference>
<protein>
    <submittedName>
        <fullName evidence="2">Domain of uncharacterized function (DUF2825)</fullName>
    </submittedName>
</protein>